<keyword evidence="1" id="KW-0812">Transmembrane</keyword>
<dbReference type="Pfam" id="PF11859">
    <property type="entry name" value="DUF3379"/>
    <property type="match status" value="1"/>
</dbReference>
<evidence type="ECO:0000256" key="1">
    <source>
        <dbReference type="SAM" id="Phobius"/>
    </source>
</evidence>
<reference evidence="3" key="1">
    <citation type="journal article" date="2019" name="Int. J. Syst. Evol. Microbiol.">
        <title>The Global Catalogue of Microorganisms (GCM) 10K type strain sequencing project: providing services to taxonomists for standard genome sequencing and annotation.</title>
        <authorList>
            <consortium name="The Broad Institute Genomics Platform"/>
            <consortium name="The Broad Institute Genome Sequencing Center for Infectious Disease"/>
            <person name="Wu L."/>
            <person name="Ma J."/>
        </authorList>
    </citation>
    <scope>NUCLEOTIDE SEQUENCE [LARGE SCALE GENOMIC DNA]</scope>
    <source>
        <strain evidence="3">CGMCC 1.15922</strain>
    </source>
</reference>
<comment type="caution">
    <text evidence="2">The sequence shown here is derived from an EMBL/GenBank/DDBJ whole genome shotgun (WGS) entry which is preliminary data.</text>
</comment>
<evidence type="ECO:0000313" key="3">
    <source>
        <dbReference type="Proteomes" id="UP000626370"/>
    </source>
</evidence>
<dbReference type="EMBL" id="BNAH01000002">
    <property type="protein sequence ID" value="GHE80389.1"/>
    <property type="molecule type" value="Genomic_DNA"/>
</dbReference>
<dbReference type="RefSeq" id="WP_189376560.1">
    <property type="nucleotide sequence ID" value="NZ_BNAH01000002.1"/>
</dbReference>
<accession>A0ABQ3IH42</accession>
<dbReference type="Proteomes" id="UP000626370">
    <property type="component" value="Unassembled WGS sequence"/>
</dbReference>
<proteinExistence type="predicted"/>
<organism evidence="2 3">
    <name type="scientific">Thalassotalea profundi</name>
    <dbReference type="NCBI Taxonomy" id="2036687"/>
    <lineage>
        <taxon>Bacteria</taxon>
        <taxon>Pseudomonadati</taxon>
        <taxon>Pseudomonadota</taxon>
        <taxon>Gammaproteobacteria</taxon>
        <taxon>Alteromonadales</taxon>
        <taxon>Colwelliaceae</taxon>
        <taxon>Thalassotalea</taxon>
    </lineage>
</organism>
<keyword evidence="1" id="KW-0472">Membrane</keyword>
<sequence>MDDLQFRRSLYADPNNRDNDLIEALSKDPQKQKFAHEVSILEDKIFNALNVPVPDDLAKKLLLKQTFASHKQHKRKTRIQLALAASVAITFGITFSLMQFSHTYKTISDYAIAHVNHEAEYFNNDIKTRVSLTKLNQKMSAFNGVFLEQLGELIAANYCRFDGTKSLHLVFKGQSTPVNIFIVPKSEYLKVGDHFENEHMQGLVNNFYNNNIIIVGDKNEPLKKWQAQISQKVRIST</sequence>
<gene>
    <name evidence="2" type="ORF">GCM10011501_05330</name>
</gene>
<protein>
    <submittedName>
        <fullName evidence="2">Chemotaxis protein</fullName>
    </submittedName>
</protein>
<name>A0ABQ3IH42_9GAMM</name>
<keyword evidence="3" id="KW-1185">Reference proteome</keyword>
<dbReference type="InterPro" id="IPR021806">
    <property type="entry name" value="DUF3379"/>
</dbReference>
<evidence type="ECO:0000313" key="2">
    <source>
        <dbReference type="EMBL" id="GHE80389.1"/>
    </source>
</evidence>
<feature type="transmembrane region" description="Helical" evidence="1">
    <location>
        <begin position="81"/>
        <end position="100"/>
    </location>
</feature>
<keyword evidence="1" id="KW-1133">Transmembrane helix</keyword>